<evidence type="ECO:0000313" key="10">
    <source>
        <dbReference type="EMBL" id="GEK88180.1"/>
    </source>
</evidence>
<evidence type="ECO:0000256" key="6">
    <source>
        <dbReference type="ARBA" id="ARBA00023102"/>
    </source>
</evidence>
<comment type="catalytic activity">
    <reaction evidence="7 8">
        <text>L-histidinol phosphate + H2O = L-histidinol + phosphate</text>
        <dbReference type="Rhea" id="RHEA:14465"/>
        <dbReference type="ChEBI" id="CHEBI:15377"/>
        <dbReference type="ChEBI" id="CHEBI:43474"/>
        <dbReference type="ChEBI" id="CHEBI:57699"/>
        <dbReference type="ChEBI" id="CHEBI:57980"/>
        <dbReference type="EC" id="3.1.3.15"/>
    </reaction>
</comment>
<proteinExistence type="inferred from homology"/>
<keyword evidence="13" id="KW-1185">Reference proteome</keyword>
<evidence type="ECO:0000313" key="13">
    <source>
        <dbReference type="Proteomes" id="UP000321425"/>
    </source>
</evidence>
<evidence type="ECO:0000256" key="8">
    <source>
        <dbReference type="RuleBase" id="RU366003"/>
    </source>
</evidence>
<dbReference type="NCBIfam" id="NF005996">
    <property type="entry name" value="PRK08123.1"/>
    <property type="match status" value="1"/>
</dbReference>
<dbReference type="Pfam" id="PF02811">
    <property type="entry name" value="PHP"/>
    <property type="match status" value="1"/>
</dbReference>
<dbReference type="Proteomes" id="UP000321425">
    <property type="component" value="Unassembled WGS sequence"/>
</dbReference>
<dbReference type="STRING" id="426703.SAMN04488100_11354"/>
<evidence type="ECO:0000256" key="3">
    <source>
        <dbReference type="ARBA" id="ARBA00013085"/>
    </source>
</evidence>
<evidence type="ECO:0000256" key="2">
    <source>
        <dbReference type="ARBA" id="ARBA00009152"/>
    </source>
</evidence>
<keyword evidence="6 8" id="KW-0368">Histidine biosynthesis</keyword>
<dbReference type="RefSeq" id="WP_091488024.1">
    <property type="nucleotide sequence ID" value="NZ_BJUX01000002.1"/>
</dbReference>
<evidence type="ECO:0000313" key="11">
    <source>
        <dbReference type="EMBL" id="SEL86445.1"/>
    </source>
</evidence>
<dbReference type="GO" id="GO:0000105">
    <property type="term" value="P:L-histidine biosynthetic process"/>
    <property type="evidence" value="ECO:0007669"/>
    <property type="project" value="UniProtKB-UniRule"/>
</dbReference>
<protein>
    <recommendedName>
        <fullName evidence="3 8">Histidinol-phosphatase</fullName>
        <shortName evidence="8">HolPase</shortName>
        <ecNumber evidence="3 8">3.1.3.15</ecNumber>
    </recommendedName>
</protein>
<dbReference type="InterPro" id="IPR004013">
    <property type="entry name" value="PHP_dom"/>
</dbReference>
<dbReference type="EC" id="3.1.3.15" evidence="3 8"/>
<dbReference type="NCBIfam" id="TIGR01856">
    <property type="entry name" value="hisJ_fam"/>
    <property type="match status" value="1"/>
</dbReference>
<evidence type="ECO:0000256" key="5">
    <source>
        <dbReference type="ARBA" id="ARBA00022801"/>
    </source>
</evidence>
<reference evidence="10 13" key="2">
    <citation type="submission" date="2019-07" db="EMBL/GenBank/DDBJ databases">
        <title>Whole genome shotgun sequence of Alkalibacterium putridalgicola NBRC 103243.</title>
        <authorList>
            <person name="Hosoyama A."/>
            <person name="Uohara A."/>
            <person name="Ohji S."/>
            <person name="Ichikawa N."/>
        </authorList>
    </citation>
    <scope>NUCLEOTIDE SEQUENCE [LARGE SCALE GENOMIC DNA]</scope>
    <source>
        <strain evidence="10 13">NBRC 103243</strain>
    </source>
</reference>
<evidence type="ECO:0000256" key="7">
    <source>
        <dbReference type="ARBA" id="ARBA00049158"/>
    </source>
</evidence>
<name>A0A1H7TPG8_9LACT</name>
<dbReference type="UniPathway" id="UPA00031">
    <property type="reaction ID" value="UER00013"/>
</dbReference>
<dbReference type="Proteomes" id="UP000198548">
    <property type="component" value="Unassembled WGS sequence"/>
</dbReference>
<evidence type="ECO:0000313" key="12">
    <source>
        <dbReference type="Proteomes" id="UP000198548"/>
    </source>
</evidence>
<dbReference type="PANTHER" id="PTHR21039:SF0">
    <property type="entry name" value="HISTIDINOL-PHOSPHATASE"/>
    <property type="match status" value="1"/>
</dbReference>
<keyword evidence="4 8" id="KW-0028">Amino-acid biosynthesis</keyword>
<organism evidence="11 12">
    <name type="scientific">Alkalibacterium putridalgicola</name>
    <dbReference type="NCBI Taxonomy" id="426703"/>
    <lineage>
        <taxon>Bacteria</taxon>
        <taxon>Bacillati</taxon>
        <taxon>Bacillota</taxon>
        <taxon>Bacilli</taxon>
        <taxon>Lactobacillales</taxon>
        <taxon>Carnobacteriaceae</taxon>
        <taxon>Alkalibacterium</taxon>
    </lineage>
</organism>
<comment type="pathway">
    <text evidence="1 8">Amino-acid biosynthesis; L-histidine biosynthesis; L-histidine from 5-phospho-alpha-D-ribose 1-diphosphate: step 8/9.</text>
</comment>
<dbReference type="PANTHER" id="PTHR21039">
    <property type="entry name" value="HISTIDINOL PHOSPHATASE-RELATED"/>
    <property type="match status" value="1"/>
</dbReference>
<dbReference type="GO" id="GO:0005737">
    <property type="term" value="C:cytoplasm"/>
    <property type="evidence" value="ECO:0007669"/>
    <property type="project" value="TreeGrafter"/>
</dbReference>
<gene>
    <name evidence="10" type="primary">hisK</name>
    <name evidence="10" type="ORF">APU01nite_02190</name>
    <name evidence="11" type="ORF">SAMN04488100_11354</name>
</gene>
<evidence type="ECO:0000256" key="1">
    <source>
        <dbReference type="ARBA" id="ARBA00004970"/>
    </source>
</evidence>
<dbReference type="CDD" id="cd12110">
    <property type="entry name" value="PHP_HisPPase_Hisj_like"/>
    <property type="match status" value="1"/>
</dbReference>
<dbReference type="AlphaFoldDB" id="A0A1H7TPG8"/>
<accession>A0A1H7TPG8</accession>
<evidence type="ECO:0000259" key="9">
    <source>
        <dbReference type="Pfam" id="PF02811"/>
    </source>
</evidence>
<dbReference type="EMBL" id="FOBL01000013">
    <property type="protein sequence ID" value="SEL86445.1"/>
    <property type="molecule type" value="Genomic_DNA"/>
</dbReference>
<dbReference type="InterPro" id="IPR016195">
    <property type="entry name" value="Pol/histidinol_Pase-like"/>
</dbReference>
<dbReference type="Gene3D" id="3.20.20.140">
    <property type="entry name" value="Metal-dependent hydrolases"/>
    <property type="match status" value="1"/>
</dbReference>
<dbReference type="OrthoDB" id="9775255at2"/>
<evidence type="ECO:0000256" key="4">
    <source>
        <dbReference type="ARBA" id="ARBA00022605"/>
    </source>
</evidence>
<reference evidence="11 12" key="1">
    <citation type="submission" date="2016-10" db="EMBL/GenBank/DDBJ databases">
        <authorList>
            <person name="de Groot N.N."/>
        </authorList>
    </citation>
    <scope>NUCLEOTIDE SEQUENCE [LARGE SCALE GENOMIC DNA]</scope>
    <source>
        <strain evidence="11 12">DSM 19182</strain>
    </source>
</reference>
<keyword evidence="5 8" id="KW-0378">Hydrolase</keyword>
<dbReference type="EMBL" id="BJUX01000002">
    <property type="protein sequence ID" value="GEK88180.1"/>
    <property type="molecule type" value="Genomic_DNA"/>
</dbReference>
<feature type="domain" description="PHP" evidence="9">
    <location>
        <begin position="4"/>
        <end position="190"/>
    </location>
</feature>
<dbReference type="GO" id="GO:0004401">
    <property type="term" value="F:histidinol-phosphatase activity"/>
    <property type="evidence" value="ECO:0007669"/>
    <property type="project" value="UniProtKB-UniRule"/>
</dbReference>
<comment type="similarity">
    <text evidence="2 8">Belongs to the PHP hydrolase family. HisK subfamily.</text>
</comment>
<dbReference type="SUPFAM" id="SSF89550">
    <property type="entry name" value="PHP domain-like"/>
    <property type="match status" value="1"/>
</dbReference>
<dbReference type="InterPro" id="IPR010140">
    <property type="entry name" value="Histidinol_P_phosphatase_HisJ"/>
</dbReference>
<sequence length="261" mass="30225">MTGDNHVHTHFCPHGSEDEMEAYIKTALSKGLKQLTFTEHAPLPIEDTTPQKDSAMRAEDVEAYLKRGEDLKEKYKEKITINTGFEIDYLEGMEEETKTFLQRYPETVPHSILSVHFLKIPDSGYFCIDYSKEEFLKKMKETGYEKLTTLYEETLMKALAVPYGKWTPKRIGHITLINKFSEAHDHQDTVNWEVILEQVKNNGYDLDYNFAGIDKPYYKKTYPDAALVERAVKKGIWLVYGSDAHQSKDIGRYFERGMNNG</sequence>